<sequence>MKNDISPDLIRKYIDGSCTAEEAEAVQTWYALFEDEPAPLMDSELKIRMLNQVRANIGVVNVQHKKRRNKVLLYRWASAAAVLIVVLGLIFYRPGVISEQTGRKAATGKHSDQILVHNTTSSLHKHVLSDGSVVWLNPSSSISYSKKFSPDSRKVSLTGNAFFEVTKDKKRPFIIYGEEVITKVWGTSFSISYDAESKATEVAVLTGKVSVRPDKHNGQEVMLLPNQKAVYARIENKLSKKEIAEGSAISMWKKESVVFEHITLSQITKVLNTTFDVNIEVADTGLNAYVLKADFTGQSLPEILLILEKSLNIRYTIDGKNITLYKQQPQ</sequence>
<feature type="transmembrane region" description="Helical" evidence="1">
    <location>
        <begin position="72"/>
        <end position="92"/>
    </location>
</feature>
<dbReference type="EMBL" id="FWYB01000001">
    <property type="protein sequence ID" value="SMC57694.1"/>
    <property type="molecule type" value="Genomic_DNA"/>
</dbReference>
<feature type="domain" description="FecR protein" evidence="2">
    <location>
        <begin position="122"/>
        <end position="209"/>
    </location>
</feature>
<feature type="domain" description="Protein FecR C-terminal" evidence="3">
    <location>
        <begin position="257"/>
        <end position="324"/>
    </location>
</feature>
<dbReference type="PANTHER" id="PTHR30273:SF2">
    <property type="entry name" value="PROTEIN FECR"/>
    <property type="match status" value="1"/>
</dbReference>
<dbReference type="Gene3D" id="3.55.50.30">
    <property type="match status" value="1"/>
</dbReference>
<dbReference type="InterPro" id="IPR032508">
    <property type="entry name" value="FecR_C"/>
</dbReference>
<evidence type="ECO:0000313" key="5">
    <source>
        <dbReference type="Proteomes" id="UP000192678"/>
    </source>
</evidence>
<keyword evidence="1" id="KW-1133">Transmembrane helix</keyword>
<name>A0A1W2AAM3_9SPHI</name>
<dbReference type="InterPro" id="IPR012373">
    <property type="entry name" value="Ferrdict_sens_TM"/>
</dbReference>
<dbReference type="PANTHER" id="PTHR30273">
    <property type="entry name" value="PERIPLASMIC SIGNAL SENSOR AND SIGMA FACTOR ACTIVATOR FECR-RELATED"/>
    <property type="match status" value="1"/>
</dbReference>
<gene>
    <name evidence="4" type="ORF">SAMN04488101_101375</name>
</gene>
<evidence type="ECO:0000259" key="2">
    <source>
        <dbReference type="Pfam" id="PF04773"/>
    </source>
</evidence>
<dbReference type="Pfam" id="PF04773">
    <property type="entry name" value="FecR"/>
    <property type="match status" value="1"/>
</dbReference>
<dbReference type="GO" id="GO:0016989">
    <property type="term" value="F:sigma factor antagonist activity"/>
    <property type="evidence" value="ECO:0007669"/>
    <property type="project" value="TreeGrafter"/>
</dbReference>
<dbReference type="Gene3D" id="2.60.120.1440">
    <property type="match status" value="1"/>
</dbReference>
<dbReference type="InterPro" id="IPR006860">
    <property type="entry name" value="FecR"/>
</dbReference>
<organism evidence="4 5">
    <name type="scientific">Pedobacter nyackensis</name>
    <dbReference type="NCBI Taxonomy" id="475255"/>
    <lineage>
        <taxon>Bacteria</taxon>
        <taxon>Pseudomonadati</taxon>
        <taxon>Bacteroidota</taxon>
        <taxon>Sphingobacteriia</taxon>
        <taxon>Sphingobacteriales</taxon>
        <taxon>Sphingobacteriaceae</taxon>
        <taxon>Pedobacter</taxon>
    </lineage>
</organism>
<evidence type="ECO:0000259" key="3">
    <source>
        <dbReference type="Pfam" id="PF16344"/>
    </source>
</evidence>
<keyword evidence="5" id="KW-1185">Reference proteome</keyword>
<dbReference type="STRING" id="475255.SAMN04488101_101375"/>
<dbReference type="OrthoDB" id="645173at2"/>
<dbReference type="AlphaFoldDB" id="A0A1W2AAM3"/>
<keyword evidence="1" id="KW-0812">Transmembrane</keyword>
<dbReference type="PIRSF" id="PIRSF018266">
    <property type="entry name" value="FecR"/>
    <property type="match status" value="1"/>
</dbReference>
<evidence type="ECO:0000256" key="1">
    <source>
        <dbReference type="SAM" id="Phobius"/>
    </source>
</evidence>
<evidence type="ECO:0000313" key="4">
    <source>
        <dbReference type="EMBL" id="SMC57694.1"/>
    </source>
</evidence>
<dbReference type="Proteomes" id="UP000192678">
    <property type="component" value="Unassembled WGS sequence"/>
</dbReference>
<dbReference type="RefSeq" id="WP_084286954.1">
    <property type="nucleotide sequence ID" value="NZ_FWYB01000001.1"/>
</dbReference>
<protein>
    <submittedName>
        <fullName evidence="4">FecR family protein</fullName>
    </submittedName>
</protein>
<accession>A0A1W2AAM3</accession>
<proteinExistence type="predicted"/>
<keyword evidence="1" id="KW-0472">Membrane</keyword>
<reference evidence="4 5" key="1">
    <citation type="submission" date="2017-04" db="EMBL/GenBank/DDBJ databases">
        <authorList>
            <person name="Afonso C.L."/>
            <person name="Miller P.J."/>
            <person name="Scott M.A."/>
            <person name="Spackman E."/>
            <person name="Goraichik I."/>
            <person name="Dimitrov K.M."/>
            <person name="Suarez D.L."/>
            <person name="Swayne D.E."/>
        </authorList>
    </citation>
    <scope>NUCLEOTIDE SEQUENCE [LARGE SCALE GENOMIC DNA]</scope>
    <source>
        <strain evidence="4 5">DSM 19625</strain>
    </source>
</reference>
<dbReference type="Pfam" id="PF16344">
    <property type="entry name" value="FecR_C"/>
    <property type="match status" value="1"/>
</dbReference>